<sequence>MKRIHSIGDEWGGTLLAFAVCWGSKVANGREQCDAQGPILIALRNSKKKKEQMCCSWGTLAVNTPASPSSHWGKLKAEQTIAEICIYIYIYMRQARFCKEARKQGRKEALTIDHLQSWWAFPSVAAAAPAPILVSSRLVSSRVSTLLLGL</sequence>
<dbReference type="RefSeq" id="XP_024727038.1">
    <property type="nucleotide sequence ID" value="XM_024871395.1"/>
</dbReference>
<dbReference type="AlphaFoldDB" id="A0A2J6SHA5"/>
<reference evidence="1 2" key="1">
    <citation type="submission" date="2016-04" db="EMBL/GenBank/DDBJ databases">
        <title>A degradative enzymes factory behind the ericoid mycorrhizal symbiosis.</title>
        <authorList>
            <consortium name="DOE Joint Genome Institute"/>
            <person name="Martino E."/>
            <person name="Morin E."/>
            <person name="Grelet G."/>
            <person name="Kuo A."/>
            <person name="Kohler A."/>
            <person name="Daghino S."/>
            <person name="Barry K."/>
            <person name="Choi C."/>
            <person name="Cichocki N."/>
            <person name="Clum A."/>
            <person name="Copeland A."/>
            <person name="Hainaut M."/>
            <person name="Haridas S."/>
            <person name="Labutti K."/>
            <person name="Lindquist E."/>
            <person name="Lipzen A."/>
            <person name="Khouja H.-R."/>
            <person name="Murat C."/>
            <person name="Ohm R."/>
            <person name="Olson A."/>
            <person name="Spatafora J."/>
            <person name="Veneault-Fourrey C."/>
            <person name="Henrissat B."/>
            <person name="Grigoriev I."/>
            <person name="Martin F."/>
            <person name="Perotto S."/>
        </authorList>
    </citation>
    <scope>NUCLEOTIDE SEQUENCE [LARGE SCALE GENOMIC DNA]</scope>
    <source>
        <strain evidence="1 2">E</strain>
    </source>
</reference>
<protein>
    <submittedName>
        <fullName evidence="1">Uncharacterized protein</fullName>
    </submittedName>
</protein>
<name>A0A2J6SHA5_9HELO</name>
<organism evidence="1 2">
    <name type="scientific">Hyaloscypha bicolor E</name>
    <dbReference type="NCBI Taxonomy" id="1095630"/>
    <lineage>
        <taxon>Eukaryota</taxon>
        <taxon>Fungi</taxon>
        <taxon>Dikarya</taxon>
        <taxon>Ascomycota</taxon>
        <taxon>Pezizomycotina</taxon>
        <taxon>Leotiomycetes</taxon>
        <taxon>Helotiales</taxon>
        <taxon>Hyaloscyphaceae</taxon>
        <taxon>Hyaloscypha</taxon>
        <taxon>Hyaloscypha bicolor</taxon>
    </lineage>
</organism>
<dbReference type="EMBL" id="KZ613913">
    <property type="protein sequence ID" value="PMD50134.1"/>
    <property type="molecule type" value="Genomic_DNA"/>
</dbReference>
<evidence type="ECO:0000313" key="1">
    <source>
        <dbReference type="EMBL" id="PMD50134.1"/>
    </source>
</evidence>
<evidence type="ECO:0000313" key="2">
    <source>
        <dbReference type="Proteomes" id="UP000235371"/>
    </source>
</evidence>
<proteinExistence type="predicted"/>
<accession>A0A2J6SHA5</accession>
<gene>
    <name evidence="1" type="ORF">K444DRAFT_259765</name>
</gene>
<dbReference type="InParanoid" id="A0A2J6SHA5"/>
<dbReference type="Proteomes" id="UP000235371">
    <property type="component" value="Unassembled WGS sequence"/>
</dbReference>
<keyword evidence="2" id="KW-1185">Reference proteome</keyword>
<dbReference type="GeneID" id="36579477"/>